<comment type="caution">
    <text evidence="4">The sequence shown here is derived from an EMBL/GenBank/DDBJ whole genome shotgun (WGS) entry which is preliminary data.</text>
</comment>
<sequence>MALLAYKSTWILCAIVAIPSHSETATLSSDSRILSCEGLYTSSLTLSIRQYYLTDRGAIVSYGDVEYLGEITIGTPAQTFRVVLDTGSANLWVPDKSCNSWPVRPTVCEPSSCDFGPICEIFCEDKSCCRRTEDPKAKNPCHGKRRFDMGRSSTYVKTDGKWEIDVSSKKKKLYDYLISFIISPTLLLLLSYRAALLDQEYFQYMGSSVEGFFGNDTIRFGAEETEQLIVPGTVFGQAKRIAPLFGPTHIEGILGLAFKSLAIDGFTPPLIRAIDLKLFDQPIFTAYFKRVGGSRCSSALESAISATSSAYNRVNEDLSKRCFTTVSRTIMKRNELRADHWSRRDHGIYLLFEKDYTLASLRIPVCHVLSLLSNVLFVVPYRTPSLNLKMRYDTAYSFREQVGVHGGHITYGGIDRDHCEEAITYERLTSASYWQFRLKAVQSKKYSSNIGWEAMSDTGSSFIAAPAPIIEKIAKEYGAQAEPRRAARSLHHTGHAGGGALLPCC</sequence>
<dbReference type="SUPFAM" id="SSF50630">
    <property type="entry name" value="Acid proteases"/>
    <property type="match status" value="2"/>
</dbReference>
<reference evidence="5" key="1">
    <citation type="journal article" date="2015" name="Nat. Genet.">
        <title>The genome and transcriptome of the zoonotic hookworm Ancylostoma ceylanicum identify infection-specific gene families.</title>
        <authorList>
            <person name="Schwarz E.M."/>
            <person name="Hu Y."/>
            <person name="Antoshechkin I."/>
            <person name="Miller M.M."/>
            <person name="Sternberg P.W."/>
            <person name="Aroian R.V."/>
        </authorList>
    </citation>
    <scope>NUCLEOTIDE SEQUENCE</scope>
    <source>
        <strain evidence="5">HY135</strain>
    </source>
</reference>
<keyword evidence="2" id="KW-0732">Signal</keyword>
<gene>
    <name evidence="4" type="primary">Acey_s0309.g2065</name>
    <name evidence="4" type="ORF">Y032_0309g2065</name>
</gene>
<dbReference type="EMBL" id="JARK01001645">
    <property type="protein sequence ID" value="EYB84818.1"/>
    <property type="molecule type" value="Genomic_DNA"/>
</dbReference>
<evidence type="ECO:0000313" key="4">
    <source>
        <dbReference type="EMBL" id="EYB84818.1"/>
    </source>
</evidence>
<keyword evidence="5" id="KW-1185">Reference proteome</keyword>
<dbReference type="Pfam" id="PF00026">
    <property type="entry name" value="Asp"/>
    <property type="match status" value="3"/>
</dbReference>
<proteinExistence type="inferred from homology"/>
<dbReference type="GO" id="GO:0005764">
    <property type="term" value="C:lysosome"/>
    <property type="evidence" value="ECO:0007669"/>
    <property type="project" value="TreeGrafter"/>
</dbReference>
<dbReference type="InterPro" id="IPR033121">
    <property type="entry name" value="PEPTIDASE_A1"/>
</dbReference>
<dbReference type="Proteomes" id="UP000024635">
    <property type="component" value="Unassembled WGS sequence"/>
</dbReference>
<dbReference type="Gene3D" id="2.40.70.10">
    <property type="entry name" value="Acid Proteases"/>
    <property type="match status" value="2"/>
</dbReference>
<protein>
    <recommendedName>
        <fullName evidence="3">Peptidase A1 domain-containing protein</fullName>
    </recommendedName>
</protein>
<name>A0A016S2E8_9BILA</name>
<comment type="similarity">
    <text evidence="1">Belongs to the peptidase A1 family.</text>
</comment>
<evidence type="ECO:0000313" key="5">
    <source>
        <dbReference type="Proteomes" id="UP000024635"/>
    </source>
</evidence>
<dbReference type="PANTHER" id="PTHR47966:SF45">
    <property type="entry name" value="PEPTIDASE A1 DOMAIN-CONTAINING PROTEIN"/>
    <property type="match status" value="1"/>
</dbReference>
<dbReference type="GO" id="GO:0006508">
    <property type="term" value="P:proteolysis"/>
    <property type="evidence" value="ECO:0007669"/>
    <property type="project" value="InterPro"/>
</dbReference>
<dbReference type="PANTHER" id="PTHR47966">
    <property type="entry name" value="BETA-SITE APP-CLEAVING ENZYME, ISOFORM A-RELATED"/>
    <property type="match status" value="1"/>
</dbReference>
<feature type="signal peptide" evidence="2">
    <location>
        <begin position="1"/>
        <end position="24"/>
    </location>
</feature>
<dbReference type="OrthoDB" id="6614841at2759"/>
<feature type="domain" description="Peptidase A1" evidence="3">
    <location>
        <begin position="67"/>
        <end position="505"/>
    </location>
</feature>
<dbReference type="PROSITE" id="PS00141">
    <property type="entry name" value="ASP_PROTEASE"/>
    <property type="match status" value="2"/>
</dbReference>
<dbReference type="InterPro" id="IPR021109">
    <property type="entry name" value="Peptidase_aspartic_dom_sf"/>
</dbReference>
<organism evidence="4 5">
    <name type="scientific">Ancylostoma ceylanicum</name>
    <dbReference type="NCBI Taxonomy" id="53326"/>
    <lineage>
        <taxon>Eukaryota</taxon>
        <taxon>Metazoa</taxon>
        <taxon>Ecdysozoa</taxon>
        <taxon>Nematoda</taxon>
        <taxon>Chromadorea</taxon>
        <taxon>Rhabditida</taxon>
        <taxon>Rhabditina</taxon>
        <taxon>Rhabditomorpha</taxon>
        <taxon>Strongyloidea</taxon>
        <taxon>Ancylostomatidae</taxon>
        <taxon>Ancylostomatinae</taxon>
        <taxon>Ancylostoma</taxon>
    </lineage>
</organism>
<dbReference type="InterPro" id="IPR001461">
    <property type="entry name" value="Aspartic_peptidase_A1"/>
</dbReference>
<dbReference type="InterPro" id="IPR001969">
    <property type="entry name" value="Aspartic_peptidase_AS"/>
</dbReference>
<dbReference type="InterPro" id="IPR034164">
    <property type="entry name" value="Pepsin-like_dom"/>
</dbReference>
<dbReference type="PROSITE" id="PS51767">
    <property type="entry name" value="PEPTIDASE_A1"/>
    <property type="match status" value="1"/>
</dbReference>
<feature type="chain" id="PRO_5001486020" description="Peptidase A1 domain-containing protein" evidence="2">
    <location>
        <begin position="25"/>
        <end position="505"/>
    </location>
</feature>
<dbReference type="GO" id="GO:0004190">
    <property type="term" value="F:aspartic-type endopeptidase activity"/>
    <property type="evidence" value="ECO:0007669"/>
    <property type="project" value="InterPro"/>
</dbReference>
<accession>A0A016S2E8</accession>
<evidence type="ECO:0000256" key="1">
    <source>
        <dbReference type="ARBA" id="ARBA00007447"/>
    </source>
</evidence>
<evidence type="ECO:0000256" key="2">
    <source>
        <dbReference type="SAM" id="SignalP"/>
    </source>
</evidence>
<evidence type="ECO:0000259" key="3">
    <source>
        <dbReference type="PROSITE" id="PS51767"/>
    </source>
</evidence>
<dbReference type="STRING" id="53326.A0A016S2E8"/>
<dbReference type="CDD" id="cd05471">
    <property type="entry name" value="pepsin_like"/>
    <property type="match status" value="1"/>
</dbReference>
<dbReference type="AlphaFoldDB" id="A0A016S2E8"/>
<dbReference type="MEROPS" id="A01.A75"/>